<evidence type="ECO:0000313" key="4">
    <source>
        <dbReference type="Proteomes" id="UP000077755"/>
    </source>
</evidence>
<dbReference type="Proteomes" id="UP000077755">
    <property type="component" value="Chromosome 5"/>
</dbReference>
<evidence type="ECO:0000313" key="3">
    <source>
        <dbReference type="EMBL" id="WOH01436.1"/>
    </source>
</evidence>
<reference evidence="3" key="2">
    <citation type="submission" date="2022-03" db="EMBL/GenBank/DDBJ databases">
        <title>Draft title - Genomic analysis of global carrot germplasm unveils the trajectory of domestication and the origin of high carotenoid orange carrot.</title>
        <authorList>
            <person name="Iorizzo M."/>
            <person name="Ellison S."/>
            <person name="Senalik D."/>
            <person name="Macko-Podgorni A."/>
            <person name="Grzebelus D."/>
            <person name="Bostan H."/>
            <person name="Rolling W."/>
            <person name="Curaba J."/>
            <person name="Simon P."/>
        </authorList>
    </citation>
    <scope>NUCLEOTIDE SEQUENCE</scope>
    <source>
        <tissue evidence="3">Leaf</tissue>
    </source>
</reference>
<gene>
    <name evidence="2" type="ORF">DCAR_018190</name>
    <name evidence="3" type="ORF">DCAR_0520820</name>
</gene>
<protein>
    <submittedName>
        <fullName evidence="2">Uncharacterized protein</fullName>
    </submittedName>
</protein>
<dbReference type="Gramene" id="KZM94948">
    <property type="protein sequence ID" value="KZM94948"/>
    <property type="gene ID" value="DCAR_018190"/>
</dbReference>
<sequence length="81" mass="8990">MSLQRSAFRVLFFIIIVTSQVVSCRVLRAANQTRSFLPSSELQHLSSSSSFEDLTNKNIDITHTYTASKKVVPGGPNPLHN</sequence>
<dbReference type="EMBL" id="LNRQ01000005">
    <property type="protein sequence ID" value="KZM94948.1"/>
    <property type="molecule type" value="Genomic_DNA"/>
</dbReference>
<keyword evidence="1" id="KW-0732">Signal</keyword>
<feature type="chain" id="PRO_5007854728" evidence="1">
    <location>
        <begin position="24"/>
        <end position="81"/>
    </location>
</feature>
<name>A0A164YTJ5_DAUCS</name>
<proteinExistence type="predicted"/>
<dbReference type="AlphaFoldDB" id="A0A164YTJ5"/>
<evidence type="ECO:0000313" key="2">
    <source>
        <dbReference type="EMBL" id="KZM94948.1"/>
    </source>
</evidence>
<reference evidence="2" key="1">
    <citation type="journal article" date="2016" name="Nat. Genet.">
        <title>A high-quality carrot genome assembly provides new insights into carotenoid accumulation and asterid genome evolution.</title>
        <authorList>
            <person name="Iorizzo M."/>
            <person name="Ellison S."/>
            <person name="Senalik D."/>
            <person name="Zeng P."/>
            <person name="Satapoomin P."/>
            <person name="Huang J."/>
            <person name="Bowman M."/>
            <person name="Iovene M."/>
            <person name="Sanseverino W."/>
            <person name="Cavagnaro P."/>
            <person name="Yildiz M."/>
            <person name="Macko-Podgorni A."/>
            <person name="Moranska E."/>
            <person name="Grzebelus E."/>
            <person name="Grzebelus D."/>
            <person name="Ashrafi H."/>
            <person name="Zheng Z."/>
            <person name="Cheng S."/>
            <person name="Spooner D."/>
            <person name="Van Deynze A."/>
            <person name="Simon P."/>
        </authorList>
    </citation>
    <scope>NUCLEOTIDE SEQUENCE [LARGE SCALE GENOMIC DNA]</scope>
    <source>
        <tissue evidence="2">Leaf</tissue>
    </source>
</reference>
<dbReference type="EMBL" id="CP093347">
    <property type="protein sequence ID" value="WOH01436.1"/>
    <property type="molecule type" value="Genomic_DNA"/>
</dbReference>
<keyword evidence="4" id="KW-1185">Reference proteome</keyword>
<evidence type="ECO:0000256" key="1">
    <source>
        <dbReference type="SAM" id="SignalP"/>
    </source>
</evidence>
<organism evidence="2">
    <name type="scientific">Daucus carota subsp. sativus</name>
    <name type="common">Carrot</name>
    <dbReference type="NCBI Taxonomy" id="79200"/>
    <lineage>
        <taxon>Eukaryota</taxon>
        <taxon>Viridiplantae</taxon>
        <taxon>Streptophyta</taxon>
        <taxon>Embryophyta</taxon>
        <taxon>Tracheophyta</taxon>
        <taxon>Spermatophyta</taxon>
        <taxon>Magnoliopsida</taxon>
        <taxon>eudicotyledons</taxon>
        <taxon>Gunneridae</taxon>
        <taxon>Pentapetalae</taxon>
        <taxon>asterids</taxon>
        <taxon>campanulids</taxon>
        <taxon>Apiales</taxon>
        <taxon>Apiaceae</taxon>
        <taxon>Apioideae</taxon>
        <taxon>Scandiceae</taxon>
        <taxon>Daucinae</taxon>
        <taxon>Daucus</taxon>
        <taxon>Daucus sect. Daucus</taxon>
    </lineage>
</organism>
<feature type="signal peptide" evidence="1">
    <location>
        <begin position="1"/>
        <end position="23"/>
    </location>
</feature>
<accession>A0A164YTJ5</accession>